<protein>
    <submittedName>
        <fullName evidence="2">Uncharacterized protein</fullName>
    </submittedName>
</protein>
<feature type="non-terminal residue" evidence="2">
    <location>
        <position position="325"/>
    </location>
</feature>
<feature type="non-terminal residue" evidence="2">
    <location>
        <position position="1"/>
    </location>
</feature>
<organism evidence="2 3">
    <name type="scientific">Pristionchus mayeri</name>
    <dbReference type="NCBI Taxonomy" id="1317129"/>
    <lineage>
        <taxon>Eukaryota</taxon>
        <taxon>Metazoa</taxon>
        <taxon>Ecdysozoa</taxon>
        <taxon>Nematoda</taxon>
        <taxon>Chromadorea</taxon>
        <taxon>Rhabditida</taxon>
        <taxon>Rhabditina</taxon>
        <taxon>Diplogasteromorpha</taxon>
        <taxon>Diplogasteroidea</taxon>
        <taxon>Neodiplogasteridae</taxon>
        <taxon>Pristionchus</taxon>
    </lineage>
</organism>
<name>A0AAN5CZ66_9BILA</name>
<feature type="transmembrane region" description="Helical" evidence="1">
    <location>
        <begin position="50"/>
        <end position="69"/>
    </location>
</feature>
<comment type="caution">
    <text evidence="2">The sequence shown here is derived from an EMBL/GenBank/DDBJ whole genome shotgun (WGS) entry which is preliminary data.</text>
</comment>
<keyword evidence="3" id="KW-1185">Reference proteome</keyword>
<feature type="transmembrane region" description="Helical" evidence="1">
    <location>
        <begin position="284"/>
        <end position="306"/>
    </location>
</feature>
<keyword evidence="1" id="KW-1133">Transmembrane helix</keyword>
<dbReference type="EMBL" id="BTRK01000005">
    <property type="protein sequence ID" value="GMR52945.1"/>
    <property type="molecule type" value="Genomic_DNA"/>
</dbReference>
<evidence type="ECO:0000313" key="2">
    <source>
        <dbReference type="EMBL" id="GMR52945.1"/>
    </source>
</evidence>
<proteinExistence type="predicted"/>
<evidence type="ECO:0000256" key="1">
    <source>
        <dbReference type="SAM" id="Phobius"/>
    </source>
</evidence>
<evidence type="ECO:0000313" key="3">
    <source>
        <dbReference type="Proteomes" id="UP001328107"/>
    </source>
</evidence>
<dbReference type="Proteomes" id="UP001328107">
    <property type="component" value="Unassembled WGS sequence"/>
</dbReference>
<reference evidence="3" key="1">
    <citation type="submission" date="2022-10" db="EMBL/GenBank/DDBJ databases">
        <title>Genome assembly of Pristionchus species.</title>
        <authorList>
            <person name="Yoshida K."/>
            <person name="Sommer R.J."/>
        </authorList>
    </citation>
    <scope>NUCLEOTIDE SEQUENCE [LARGE SCALE GENOMIC DNA]</scope>
    <source>
        <strain evidence="3">RS5460</strain>
    </source>
</reference>
<gene>
    <name evidence="2" type="ORF">PMAYCL1PPCAC_23140</name>
</gene>
<sequence length="325" mass="36925">LPWSNRRLLRSIRRLPRASFRDAWSLHTRRRGRGRDCCGVSLRRLHYLHTGTPCLLPLLLLIQFLLASLHSRRRFLHVDLVVNRLRVVSHRIHPSSLLLVTCSCSEENLFVVEECILVSGFVLESTLEVLLRLRTTTVVHQKCSQGDVCIGTGRVEVSGLPQHRPRCVPLPCTHRVDALRDECSRLCLFPLSLCIVRLLQSVHLFEEAATAPSCSPHTLLRVSIQHQRELLLRPRRVRRRLNDVIGHCRWTSSIAHLRGRARSTLTLICSPVWGRRLREDMGTITSISASLMSILLLSAAMSLTLAPATSTARTFPSRLSPSRRR</sequence>
<keyword evidence="1" id="KW-0812">Transmembrane</keyword>
<dbReference type="AlphaFoldDB" id="A0AAN5CZ66"/>
<keyword evidence="1" id="KW-0472">Membrane</keyword>
<accession>A0AAN5CZ66</accession>